<dbReference type="InterPro" id="IPR029787">
    <property type="entry name" value="Nucleotide_cyclase"/>
</dbReference>
<dbReference type="GO" id="GO:1902201">
    <property type="term" value="P:negative regulation of bacterial-type flagellum-dependent cell motility"/>
    <property type="evidence" value="ECO:0007669"/>
    <property type="project" value="TreeGrafter"/>
</dbReference>
<dbReference type="PANTHER" id="PTHR45138:SF9">
    <property type="entry name" value="DIGUANYLATE CYCLASE DGCM-RELATED"/>
    <property type="match status" value="1"/>
</dbReference>
<dbReference type="SMART" id="SM00267">
    <property type="entry name" value="GGDEF"/>
    <property type="match status" value="1"/>
</dbReference>
<gene>
    <name evidence="3" type="ORF">LCGC14_2396960</name>
</gene>
<evidence type="ECO:0000313" key="3">
    <source>
        <dbReference type="EMBL" id="KKL26272.1"/>
    </source>
</evidence>
<dbReference type="PROSITE" id="PS50887">
    <property type="entry name" value="GGDEF"/>
    <property type="match status" value="1"/>
</dbReference>
<dbReference type="SUPFAM" id="SSF55073">
    <property type="entry name" value="Nucleotide cyclase"/>
    <property type="match status" value="1"/>
</dbReference>
<dbReference type="InterPro" id="IPR000160">
    <property type="entry name" value="GGDEF_dom"/>
</dbReference>
<dbReference type="Gene3D" id="3.30.70.270">
    <property type="match status" value="1"/>
</dbReference>
<dbReference type="NCBIfam" id="TIGR00254">
    <property type="entry name" value="GGDEF"/>
    <property type="match status" value="1"/>
</dbReference>
<dbReference type="GO" id="GO:0052621">
    <property type="term" value="F:diguanylate cyclase activity"/>
    <property type="evidence" value="ECO:0007669"/>
    <property type="project" value="TreeGrafter"/>
</dbReference>
<dbReference type="InterPro" id="IPR043128">
    <property type="entry name" value="Rev_trsase/Diguanyl_cyclase"/>
</dbReference>
<accession>A0A0F9CIL4</accession>
<dbReference type="Pfam" id="PF00990">
    <property type="entry name" value="GGDEF"/>
    <property type="match status" value="1"/>
</dbReference>
<name>A0A0F9CIL4_9ZZZZ</name>
<feature type="transmembrane region" description="Helical" evidence="1">
    <location>
        <begin position="76"/>
        <end position="95"/>
    </location>
</feature>
<feature type="transmembrane region" description="Helical" evidence="1">
    <location>
        <begin position="20"/>
        <end position="41"/>
    </location>
</feature>
<dbReference type="GO" id="GO:0043709">
    <property type="term" value="P:cell adhesion involved in single-species biofilm formation"/>
    <property type="evidence" value="ECO:0007669"/>
    <property type="project" value="TreeGrafter"/>
</dbReference>
<dbReference type="PANTHER" id="PTHR45138">
    <property type="entry name" value="REGULATORY COMPONENTS OF SENSORY TRANSDUCTION SYSTEM"/>
    <property type="match status" value="1"/>
</dbReference>
<evidence type="ECO:0000259" key="2">
    <source>
        <dbReference type="PROSITE" id="PS50887"/>
    </source>
</evidence>
<keyword evidence="1" id="KW-0472">Membrane</keyword>
<sequence length="297" mass="33703">MAYCENEFNQQLERKWLQRACSSLFILSLLLIVVLYCTFLPELSEHIFLNGVLTDTINLLIVVAIFVIVQKANLSTTAYVYLSLGLTFWTAGLTFDLLDEILTQPLFIGIYVEDILRTAGMLLTCYGLKLTMADLKRTQQCLSKELTTDYLTKIANRRFFYQHIQQVQAQRFTLIIIDIDFFKSINDEFGHDVGDKVLTELAALYANVLSQDCVFARLGGEEFAVYVPDDNQQYAIDLSQQLLAIARTIELNKQRNVTVSIGVSFKAADESLAEVLKRADQALYKAKNNGRNQYSLA</sequence>
<dbReference type="InterPro" id="IPR050469">
    <property type="entry name" value="Diguanylate_Cyclase"/>
</dbReference>
<dbReference type="AlphaFoldDB" id="A0A0F9CIL4"/>
<reference evidence="3" key="1">
    <citation type="journal article" date="2015" name="Nature">
        <title>Complex archaea that bridge the gap between prokaryotes and eukaryotes.</title>
        <authorList>
            <person name="Spang A."/>
            <person name="Saw J.H."/>
            <person name="Jorgensen S.L."/>
            <person name="Zaremba-Niedzwiedzka K."/>
            <person name="Martijn J."/>
            <person name="Lind A.E."/>
            <person name="van Eijk R."/>
            <person name="Schleper C."/>
            <person name="Guy L."/>
            <person name="Ettema T.J."/>
        </authorList>
    </citation>
    <scope>NUCLEOTIDE SEQUENCE</scope>
</reference>
<dbReference type="GO" id="GO:0005886">
    <property type="term" value="C:plasma membrane"/>
    <property type="evidence" value="ECO:0007669"/>
    <property type="project" value="TreeGrafter"/>
</dbReference>
<proteinExistence type="predicted"/>
<feature type="domain" description="GGDEF" evidence="2">
    <location>
        <begin position="170"/>
        <end position="297"/>
    </location>
</feature>
<comment type="caution">
    <text evidence="3">The sequence shown here is derived from an EMBL/GenBank/DDBJ whole genome shotgun (WGS) entry which is preliminary data.</text>
</comment>
<organism evidence="3">
    <name type="scientific">marine sediment metagenome</name>
    <dbReference type="NCBI Taxonomy" id="412755"/>
    <lineage>
        <taxon>unclassified sequences</taxon>
        <taxon>metagenomes</taxon>
        <taxon>ecological metagenomes</taxon>
    </lineage>
</organism>
<keyword evidence="1" id="KW-0812">Transmembrane</keyword>
<feature type="transmembrane region" description="Helical" evidence="1">
    <location>
        <begin position="47"/>
        <end position="69"/>
    </location>
</feature>
<keyword evidence="1" id="KW-1133">Transmembrane helix</keyword>
<protein>
    <recommendedName>
        <fullName evidence="2">GGDEF domain-containing protein</fullName>
    </recommendedName>
</protein>
<dbReference type="FunFam" id="3.30.70.270:FF:000001">
    <property type="entry name" value="Diguanylate cyclase domain protein"/>
    <property type="match status" value="1"/>
</dbReference>
<dbReference type="EMBL" id="LAZR01035894">
    <property type="protein sequence ID" value="KKL26272.1"/>
    <property type="molecule type" value="Genomic_DNA"/>
</dbReference>
<evidence type="ECO:0000256" key="1">
    <source>
        <dbReference type="SAM" id="Phobius"/>
    </source>
</evidence>
<dbReference type="CDD" id="cd01949">
    <property type="entry name" value="GGDEF"/>
    <property type="match status" value="1"/>
</dbReference>